<dbReference type="AlphaFoldDB" id="A0A6C0JIH8"/>
<sequence>MSRFLKLTNIIFNANDIHKIVIEPNKYCIYIVSKQVEGLSVSFGGFGYGNINSITNTFEVCQINHSTDYKIVSDWINNISPLG</sequence>
<name>A0A6C0JIH8_9ZZZZ</name>
<evidence type="ECO:0000313" key="1">
    <source>
        <dbReference type="EMBL" id="QHU05625.1"/>
    </source>
</evidence>
<reference evidence="1" key="1">
    <citation type="journal article" date="2020" name="Nature">
        <title>Giant virus diversity and host interactions through global metagenomics.</title>
        <authorList>
            <person name="Schulz F."/>
            <person name="Roux S."/>
            <person name="Paez-Espino D."/>
            <person name="Jungbluth S."/>
            <person name="Walsh D.A."/>
            <person name="Denef V.J."/>
            <person name="McMahon K.D."/>
            <person name="Konstantinidis K.T."/>
            <person name="Eloe-Fadrosh E.A."/>
            <person name="Kyrpides N.C."/>
            <person name="Woyke T."/>
        </authorList>
    </citation>
    <scope>NUCLEOTIDE SEQUENCE</scope>
    <source>
        <strain evidence="1">GVMAG-M-3300027736-24</strain>
    </source>
</reference>
<dbReference type="EMBL" id="MN740417">
    <property type="protein sequence ID" value="QHU05625.1"/>
    <property type="molecule type" value="Genomic_DNA"/>
</dbReference>
<proteinExistence type="predicted"/>
<accession>A0A6C0JIH8</accession>
<protein>
    <submittedName>
        <fullName evidence="1">Uncharacterized protein</fullName>
    </submittedName>
</protein>
<organism evidence="1">
    <name type="scientific">viral metagenome</name>
    <dbReference type="NCBI Taxonomy" id="1070528"/>
    <lineage>
        <taxon>unclassified sequences</taxon>
        <taxon>metagenomes</taxon>
        <taxon>organismal metagenomes</taxon>
    </lineage>
</organism>